<gene>
    <name evidence="1" type="ORF">IE53DRAFT_49148</name>
</gene>
<organism evidence="1 2">
    <name type="scientific">Violaceomyces palustris</name>
    <dbReference type="NCBI Taxonomy" id="1673888"/>
    <lineage>
        <taxon>Eukaryota</taxon>
        <taxon>Fungi</taxon>
        <taxon>Dikarya</taxon>
        <taxon>Basidiomycota</taxon>
        <taxon>Ustilaginomycotina</taxon>
        <taxon>Ustilaginomycetes</taxon>
        <taxon>Violaceomycetales</taxon>
        <taxon>Violaceomycetaceae</taxon>
        <taxon>Violaceomyces</taxon>
    </lineage>
</organism>
<evidence type="ECO:0000313" key="2">
    <source>
        <dbReference type="Proteomes" id="UP000245626"/>
    </source>
</evidence>
<accession>A0ACD0P0E6</accession>
<sequence>MGCSCNHGKCEPPSMWFDFGPTHSTSSISSSPPTLSLSLSPPLSHQGRRRTPVSNLPHSSYPPFVEQRRKATAVETLGIRRVAGGQPRSGIPSPRSPASKTPLQEGTLPFLPVPNLGPRPPTLPFPSPPLSRHRCGLILTGKKGRKEKKNPGKAYPHPSRFEEKGFVSTKLA</sequence>
<evidence type="ECO:0000313" key="1">
    <source>
        <dbReference type="EMBL" id="PWN51465.1"/>
    </source>
</evidence>
<proteinExistence type="predicted"/>
<protein>
    <submittedName>
        <fullName evidence="1">Uncharacterized protein</fullName>
    </submittedName>
</protein>
<dbReference type="EMBL" id="KZ819841">
    <property type="protein sequence ID" value="PWN51465.1"/>
    <property type="molecule type" value="Genomic_DNA"/>
</dbReference>
<name>A0ACD0P0E6_9BASI</name>
<dbReference type="Proteomes" id="UP000245626">
    <property type="component" value="Unassembled WGS sequence"/>
</dbReference>
<keyword evidence="2" id="KW-1185">Reference proteome</keyword>
<reference evidence="1 2" key="1">
    <citation type="journal article" date="2018" name="Mol. Biol. Evol.">
        <title>Broad Genomic Sampling Reveals a Smut Pathogenic Ancestry of the Fungal Clade Ustilaginomycotina.</title>
        <authorList>
            <person name="Kijpornyongpan T."/>
            <person name="Mondo S.J."/>
            <person name="Barry K."/>
            <person name="Sandor L."/>
            <person name="Lee J."/>
            <person name="Lipzen A."/>
            <person name="Pangilinan J."/>
            <person name="LaButti K."/>
            <person name="Hainaut M."/>
            <person name="Henrissat B."/>
            <person name="Grigoriev I.V."/>
            <person name="Spatafora J.W."/>
            <person name="Aime M.C."/>
        </authorList>
    </citation>
    <scope>NUCLEOTIDE SEQUENCE [LARGE SCALE GENOMIC DNA]</scope>
    <source>
        <strain evidence="1 2">SA 807</strain>
    </source>
</reference>